<dbReference type="OrthoDB" id="80509at2759"/>
<dbReference type="VEuPathDB" id="FungiDB:SDRG_11805"/>
<name>T0PY84_SAPDV</name>
<organism evidence="1 2">
    <name type="scientific">Saprolegnia diclina (strain VS20)</name>
    <dbReference type="NCBI Taxonomy" id="1156394"/>
    <lineage>
        <taxon>Eukaryota</taxon>
        <taxon>Sar</taxon>
        <taxon>Stramenopiles</taxon>
        <taxon>Oomycota</taxon>
        <taxon>Saprolegniomycetes</taxon>
        <taxon>Saprolegniales</taxon>
        <taxon>Saprolegniaceae</taxon>
        <taxon>Saprolegnia</taxon>
    </lineage>
</organism>
<reference evidence="1 2" key="1">
    <citation type="submission" date="2012-04" db="EMBL/GenBank/DDBJ databases">
        <title>The Genome Sequence of Saprolegnia declina VS20.</title>
        <authorList>
            <consortium name="The Broad Institute Genome Sequencing Platform"/>
            <person name="Russ C."/>
            <person name="Nusbaum C."/>
            <person name="Tyler B."/>
            <person name="van West P."/>
            <person name="Dieguez-Uribeondo J."/>
            <person name="de Bruijn I."/>
            <person name="Tripathy S."/>
            <person name="Jiang R."/>
            <person name="Young S.K."/>
            <person name="Zeng Q."/>
            <person name="Gargeya S."/>
            <person name="Fitzgerald M."/>
            <person name="Haas B."/>
            <person name="Abouelleil A."/>
            <person name="Alvarado L."/>
            <person name="Arachchi H.M."/>
            <person name="Berlin A."/>
            <person name="Chapman S.B."/>
            <person name="Goldberg J."/>
            <person name="Griggs A."/>
            <person name="Gujja S."/>
            <person name="Hansen M."/>
            <person name="Howarth C."/>
            <person name="Imamovic A."/>
            <person name="Larimer J."/>
            <person name="McCowen C."/>
            <person name="Montmayeur A."/>
            <person name="Murphy C."/>
            <person name="Neiman D."/>
            <person name="Pearson M."/>
            <person name="Priest M."/>
            <person name="Roberts A."/>
            <person name="Saif S."/>
            <person name="Shea T."/>
            <person name="Sisk P."/>
            <person name="Sykes S."/>
            <person name="Wortman J."/>
            <person name="Nusbaum C."/>
            <person name="Birren B."/>
        </authorList>
    </citation>
    <scope>NUCLEOTIDE SEQUENCE [LARGE SCALE GENOMIC DNA]</scope>
    <source>
        <strain evidence="1 2">VS20</strain>
    </source>
</reference>
<evidence type="ECO:0000313" key="2">
    <source>
        <dbReference type="Proteomes" id="UP000030762"/>
    </source>
</evidence>
<proteinExistence type="predicted"/>
<dbReference type="AlphaFoldDB" id="T0PY84"/>
<dbReference type="OMA" id="MPFENCT"/>
<dbReference type="InParanoid" id="T0PY84"/>
<gene>
    <name evidence="1" type="ORF">SDRG_11805</name>
</gene>
<dbReference type="RefSeq" id="XP_008616082.1">
    <property type="nucleotide sequence ID" value="XM_008617860.1"/>
</dbReference>
<sequence length="189" mass="20860">MAPSWCRIFLVQVGFTVLIFGSIIGLYAAQFTPDTIVLESSPASSCFALSMAHADASADTYDFCDPSPLLQQQHVRLRERDTIRSMALRIPKQRCFVLLYVQARPIFRNPTVYVYLNASTMGAAMARKHGDAMPFENCTLANSLDKRFGIRSIAHDLVVTIDASFWTSNGTHVDALSFSTTPSESSVVV</sequence>
<accession>T0PY84</accession>
<dbReference type="Proteomes" id="UP000030762">
    <property type="component" value="Unassembled WGS sequence"/>
</dbReference>
<dbReference type="EMBL" id="JH767175">
    <property type="protein sequence ID" value="EQC30489.1"/>
    <property type="molecule type" value="Genomic_DNA"/>
</dbReference>
<protein>
    <submittedName>
        <fullName evidence="1">Uncharacterized protein</fullName>
    </submittedName>
</protein>
<evidence type="ECO:0000313" key="1">
    <source>
        <dbReference type="EMBL" id="EQC30489.1"/>
    </source>
</evidence>
<dbReference type="GeneID" id="19952532"/>
<keyword evidence="2" id="KW-1185">Reference proteome</keyword>